<evidence type="ECO:0000256" key="4">
    <source>
        <dbReference type="ARBA" id="ARBA00050226"/>
    </source>
</evidence>
<dbReference type="CDD" id="cd05233">
    <property type="entry name" value="SDR_c"/>
    <property type="match status" value="1"/>
</dbReference>
<dbReference type="EC" id="1.3.1.58" evidence="6"/>
<dbReference type="Gene3D" id="3.40.50.720">
    <property type="entry name" value="NAD(P)-binding Rossmann-like Domain"/>
    <property type="match status" value="1"/>
</dbReference>
<comment type="catalytic activity">
    <reaction evidence="4">
        <text>(2R,3S)-2,3-dihydroxy-2,3-dihydro-p-cumate + NAD(+) = 2,3-dihydroxy-p-cumate + NADH + H(+)</text>
        <dbReference type="Rhea" id="RHEA:23772"/>
        <dbReference type="ChEBI" id="CHEBI:15378"/>
        <dbReference type="ChEBI" id="CHEBI:36647"/>
        <dbReference type="ChEBI" id="CHEBI:57540"/>
        <dbReference type="ChEBI" id="CHEBI:57945"/>
        <dbReference type="ChEBI" id="CHEBI:58420"/>
        <dbReference type="EC" id="1.3.1.58"/>
    </reaction>
</comment>
<dbReference type="Pfam" id="PF00106">
    <property type="entry name" value="adh_short"/>
    <property type="match status" value="1"/>
</dbReference>
<protein>
    <recommendedName>
        <fullName evidence="7">2,3-dihydroxy-2,3-dihydro-p-cumate dehydrogenase</fullName>
        <ecNumber evidence="6">1.3.1.58</ecNumber>
    </recommendedName>
    <alternativeName>
        <fullName evidence="3">Biphenyl-2,3-dihydro-2,3-diol dehydrogenase</fullName>
    </alternativeName>
</protein>
<reference evidence="9 10" key="1">
    <citation type="submission" date="2018-08" db="EMBL/GenBank/DDBJ databases">
        <title>Recombination of ecologically and evolutionarily significant loci maintains genetic cohesion in the Pseudomonas syringae species complex.</title>
        <authorList>
            <person name="Dillon M."/>
            <person name="Thakur S."/>
            <person name="Almeida R.N.D."/>
            <person name="Weir B.S."/>
            <person name="Guttman D.S."/>
        </authorList>
    </citation>
    <scope>NUCLEOTIDE SEQUENCE [LARGE SCALE GENOMIC DNA]</scope>
    <source>
        <strain evidence="9 10">ICMP 11288</strain>
    </source>
</reference>
<evidence type="ECO:0000256" key="1">
    <source>
        <dbReference type="ARBA" id="ARBA00006484"/>
    </source>
</evidence>
<dbReference type="PRINTS" id="PR00080">
    <property type="entry name" value="SDRFAMILY"/>
</dbReference>
<dbReference type="InterPro" id="IPR020904">
    <property type="entry name" value="Sc_DH/Rdtase_CS"/>
</dbReference>
<sequence length="259" mass="26816">MELCLSKETSMSQLVNRRAVITGAGSGIGAAIARAYAAEGARLLLADRNAASLAETAITCRNLGAEVVECLADVGSVEGAQASVDRCVEHFGGIDILVNNAGMLTQARCVDLSIEMWNDMLRVDLTSVFVASQRALPHMLAQRWGRIINVASQLGIKGGAELTHYAAAKAGVIGFTKSLALEVAKDNVLVNAIAPGPIETPLVGGISADWKRAKAAELPLGRFGLADEVAPTAVLLASEPGGNLFVGQTLGPNSGDVMP</sequence>
<evidence type="ECO:0000256" key="3">
    <source>
        <dbReference type="ARBA" id="ARBA00042907"/>
    </source>
</evidence>
<evidence type="ECO:0000256" key="6">
    <source>
        <dbReference type="ARBA" id="ARBA00066455"/>
    </source>
</evidence>
<comment type="similarity">
    <text evidence="1 8">Belongs to the short-chain dehydrogenases/reductases (SDR) family.</text>
</comment>
<evidence type="ECO:0000256" key="5">
    <source>
        <dbReference type="ARBA" id="ARBA00060518"/>
    </source>
</evidence>
<organism evidence="9 10">
    <name type="scientific">Pseudomonas salomonii</name>
    <dbReference type="NCBI Taxonomy" id="191391"/>
    <lineage>
        <taxon>Bacteria</taxon>
        <taxon>Pseudomonadati</taxon>
        <taxon>Pseudomonadota</taxon>
        <taxon>Gammaproteobacteria</taxon>
        <taxon>Pseudomonadales</taxon>
        <taxon>Pseudomonadaceae</taxon>
        <taxon>Pseudomonas</taxon>
    </lineage>
</organism>
<comment type="pathway">
    <text evidence="5">Aromatic compound metabolism; p-cumate degradation; acetaldehyde and pyruvate from p-cumate: step 2/7.</text>
</comment>
<dbReference type="PANTHER" id="PTHR42879:SF2">
    <property type="entry name" value="3-OXOACYL-[ACYL-CARRIER-PROTEIN] REDUCTASE FABG"/>
    <property type="match status" value="1"/>
</dbReference>
<evidence type="ECO:0000313" key="9">
    <source>
        <dbReference type="EMBL" id="RMQ92912.1"/>
    </source>
</evidence>
<dbReference type="GO" id="GO:0032787">
    <property type="term" value="P:monocarboxylic acid metabolic process"/>
    <property type="evidence" value="ECO:0007669"/>
    <property type="project" value="UniProtKB-ARBA"/>
</dbReference>
<dbReference type="PRINTS" id="PR00081">
    <property type="entry name" value="GDHRDH"/>
</dbReference>
<dbReference type="AlphaFoldDB" id="A0A3M4QRB5"/>
<accession>A0A3M4QRB5</accession>
<dbReference type="InterPro" id="IPR036291">
    <property type="entry name" value="NAD(P)-bd_dom_sf"/>
</dbReference>
<dbReference type="InterPro" id="IPR050259">
    <property type="entry name" value="SDR"/>
</dbReference>
<keyword evidence="2" id="KW-0560">Oxidoreductase</keyword>
<proteinExistence type="inferred from homology"/>
<gene>
    <name evidence="9" type="ORF">ALP97_04851</name>
</gene>
<evidence type="ECO:0000313" key="10">
    <source>
        <dbReference type="Proteomes" id="UP000277179"/>
    </source>
</evidence>
<dbReference type="Proteomes" id="UP000277179">
    <property type="component" value="Unassembled WGS sequence"/>
</dbReference>
<dbReference type="PANTHER" id="PTHR42879">
    <property type="entry name" value="3-OXOACYL-(ACYL-CARRIER-PROTEIN) REDUCTASE"/>
    <property type="match status" value="1"/>
</dbReference>
<name>A0A3M4QRB5_9PSED</name>
<dbReference type="EMBL" id="RBRL01000028">
    <property type="protein sequence ID" value="RMQ92912.1"/>
    <property type="molecule type" value="Genomic_DNA"/>
</dbReference>
<dbReference type="SUPFAM" id="SSF51735">
    <property type="entry name" value="NAD(P)-binding Rossmann-fold domains"/>
    <property type="match status" value="1"/>
</dbReference>
<dbReference type="InterPro" id="IPR002347">
    <property type="entry name" value="SDR_fam"/>
</dbReference>
<dbReference type="PROSITE" id="PS00061">
    <property type="entry name" value="ADH_SHORT"/>
    <property type="match status" value="1"/>
</dbReference>
<dbReference type="GO" id="GO:0018511">
    <property type="term" value="F:2,3-dihydroxy-2,3-dihydro-p-cumate dehydrogenase activity"/>
    <property type="evidence" value="ECO:0007669"/>
    <property type="project" value="UniProtKB-EC"/>
</dbReference>
<dbReference type="FunFam" id="3.40.50.720:FF:000173">
    <property type="entry name" value="3-oxoacyl-[acyl-carrier protein] reductase"/>
    <property type="match status" value="1"/>
</dbReference>
<comment type="caution">
    <text evidence="9">The sequence shown here is derived from an EMBL/GenBank/DDBJ whole genome shotgun (WGS) entry which is preliminary data.</text>
</comment>
<evidence type="ECO:0000256" key="8">
    <source>
        <dbReference type="RuleBase" id="RU000363"/>
    </source>
</evidence>
<evidence type="ECO:0000256" key="7">
    <source>
        <dbReference type="ARBA" id="ARBA00073443"/>
    </source>
</evidence>
<evidence type="ECO:0000256" key="2">
    <source>
        <dbReference type="ARBA" id="ARBA00023002"/>
    </source>
</evidence>